<accession>A0A8J5RM15</accession>
<evidence type="ECO:0000313" key="2">
    <source>
        <dbReference type="EMBL" id="KAG8056381.1"/>
    </source>
</evidence>
<gene>
    <name evidence="2" type="ORF">GUJ93_ZPchr0002g25918</name>
</gene>
<proteinExistence type="predicted"/>
<sequence length="93" mass="9774">MLGQCISGLACTLSSKSVRSLTLPSSGGNSLGSGEGDDKGSVDSHHIGGGRPTRRGQRRAKNGTCMGCQRRQHDGEEGARSSSIEQRWETGDQ</sequence>
<keyword evidence="3" id="KW-1185">Reference proteome</keyword>
<dbReference type="AlphaFoldDB" id="A0A8J5RM15"/>
<protein>
    <submittedName>
        <fullName evidence="2">Uncharacterized protein</fullName>
    </submittedName>
</protein>
<feature type="compositionally biased region" description="Basic and acidic residues" evidence="1">
    <location>
        <begin position="36"/>
        <end position="46"/>
    </location>
</feature>
<organism evidence="2 3">
    <name type="scientific">Zizania palustris</name>
    <name type="common">Northern wild rice</name>
    <dbReference type="NCBI Taxonomy" id="103762"/>
    <lineage>
        <taxon>Eukaryota</taxon>
        <taxon>Viridiplantae</taxon>
        <taxon>Streptophyta</taxon>
        <taxon>Embryophyta</taxon>
        <taxon>Tracheophyta</taxon>
        <taxon>Spermatophyta</taxon>
        <taxon>Magnoliopsida</taxon>
        <taxon>Liliopsida</taxon>
        <taxon>Poales</taxon>
        <taxon>Poaceae</taxon>
        <taxon>BOP clade</taxon>
        <taxon>Oryzoideae</taxon>
        <taxon>Oryzeae</taxon>
        <taxon>Zizaniinae</taxon>
        <taxon>Zizania</taxon>
    </lineage>
</organism>
<evidence type="ECO:0000313" key="3">
    <source>
        <dbReference type="Proteomes" id="UP000729402"/>
    </source>
</evidence>
<evidence type="ECO:0000256" key="1">
    <source>
        <dbReference type="SAM" id="MobiDB-lite"/>
    </source>
</evidence>
<dbReference type="EMBL" id="JAAALK010000287">
    <property type="protein sequence ID" value="KAG8056381.1"/>
    <property type="molecule type" value="Genomic_DNA"/>
</dbReference>
<reference evidence="2" key="2">
    <citation type="submission" date="2021-02" db="EMBL/GenBank/DDBJ databases">
        <authorList>
            <person name="Kimball J.A."/>
            <person name="Haas M.W."/>
            <person name="Macchietto M."/>
            <person name="Kono T."/>
            <person name="Duquette J."/>
            <person name="Shao M."/>
        </authorList>
    </citation>
    <scope>NUCLEOTIDE SEQUENCE</scope>
    <source>
        <tissue evidence="2">Fresh leaf tissue</tissue>
    </source>
</reference>
<name>A0A8J5RM15_ZIZPA</name>
<comment type="caution">
    <text evidence="2">The sequence shown here is derived from an EMBL/GenBank/DDBJ whole genome shotgun (WGS) entry which is preliminary data.</text>
</comment>
<reference evidence="2" key="1">
    <citation type="journal article" date="2021" name="bioRxiv">
        <title>Whole Genome Assembly and Annotation of Northern Wild Rice, Zizania palustris L., Supports a Whole Genome Duplication in the Zizania Genus.</title>
        <authorList>
            <person name="Haas M."/>
            <person name="Kono T."/>
            <person name="Macchietto M."/>
            <person name="Millas R."/>
            <person name="McGilp L."/>
            <person name="Shao M."/>
            <person name="Duquette J."/>
            <person name="Hirsch C.N."/>
            <person name="Kimball J."/>
        </authorList>
    </citation>
    <scope>NUCLEOTIDE SEQUENCE</scope>
    <source>
        <tissue evidence="2">Fresh leaf tissue</tissue>
    </source>
</reference>
<dbReference type="Proteomes" id="UP000729402">
    <property type="component" value="Unassembled WGS sequence"/>
</dbReference>
<feature type="compositionally biased region" description="Basic residues" evidence="1">
    <location>
        <begin position="52"/>
        <end position="61"/>
    </location>
</feature>
<feature type="region of interest" description="Disordered" evidence="1">
    <location>
        <begin position="17"/>
        <end position="93"/>
    </location>
</feature>